<evidence type="ECO:0000259" key="3">
    <source>
        <dbReference type="Pfam" id="PF19305"/>
    </source>
</evidence>
<feature type="domain" description="MmgE/PrpD C-terminal" evidence="3">
    <location>
        <begin position="276"/>
        <end position="442"/>
    </location>
</feature>
<evidence type="ECO:0000313" key="5">
    <source>
        <dbReference type="Proteomes" id="UP000297638"/>
    </source>
</evidence>
<dbReference type="Pfam" id="PF03972">
    <property type="entry name" value="MmgE_PrpD_N"/>
    <property type="match status" value="1"/>
</dbReference>
<dbReference type="SUPFAM" id="SSF103378">
    <property type="entry name" value="2-methylcitrate dehydratase PrpD"/>
    <property type="match status" value="1"/>
</dbReference>
<dbReference type="Pfam" id="PF19305">
    <property type="entry name" value="MmgE_PrpD_C"/>
    <property type="match status" value="1"/>
</dbReference>
<dbReference type="InterPro" id="IPR005656">
    <property type="entry name" value="MmgE_PrpD"/>
</dbReference>
<dbReference type="Gene3D" id="3.30.1330.120">
    <property type="entry name" value="2-methylcitrate dehydratase PrpD"/>
    <property type="match status" value="1"/>
</dbReference>
<feature type="domain" description="MmgE/PrpD N-terminal" evidence="2">
    <location>
        <begin position="17"/>
        <end position="257"/>
    </location>
</feature>
<evidence type="ECO:0000313" key="4">
    <source>
        <dbReference type="EMBL" id="TFH55844.1"/>
    </source>
</evidence>
<dbReference type="PANTHER" id="PTHR16943">
    <property type="entry name" value="2-METHYLCITRATE DEHYDRATASE-RELATED"/>
    <property type="match status" value="1"/>
</dbReference>
<name>A0A4Y8TWC2_9MICC</name>
<dbReference type="GO" id="GO:0016829">
    <property type="term" value="F:lyase activity"/>
    <property type="evidence" value="ECO:0007669"/>
    <property type="project" value="InterPro"/>
</dbReference>
<dbReference type="Gene3D" id="1.10.4100.10">
    <property type="entry name" value="2-methylcitrate dehydratase PrpD"/>
    <property type="match status" value="1"/>
</dbReference>
<evidence type="ECO:0000259" key="2">
    <source>
        <dbReference type="Pfam" id="PF03972"/>
    </source>
</evidence>
<comment type="caution">
    <text evidence="4">The sequence shown here is derived from an EMBL/GenBank/DDBJ whole genome shotgun (WGS) entry which is preliminary data.</text>
</comment>
<dbReference type="AlphaFoldDB" id="A0A4Y8TWC2"/>
<dbReference type="InterPro" id="IPR042183">
    <property type="entry name" value="MmgE/PrpD_sf_1"/>
</dbReference>
<dbReference type="InterPro" id="IPR036148">
    <property type="entry name" value="MmgE/PrpD_sf"/>
</dbReference>
<reference evidence="4 5" key="1">
    <citation type="submission" date="2019-03" db="EMBL/GenBank/DDBJ databases">
        <title>Glutamicibacter sp. LJH19 genome.</title>
        <authorList>
            <person name="Sinai Borker S."/>
            <person name="Kumar R."/>
        </authorList>
    </citation>
    <scope>NUCLEOTIDE SEQUENCE [LARGE SCALE GENOMIC DNA]</scope>
    <source>
        <strain evidence="4 5">LJH19</strain>
    </source>
</reference>
<dbReference type="Proteomes" id="UP000297638">
    <property type="component" value="Unassembled WGS sequence"/>
</dbReference>
<dbReference type="EMBL" id="SPDS01000001">
    <property type="protein sequence ID" value="TFH55844.1"/>
    <property type="molecule type" value="Genomic_DNA"/>
</dbReference>
<evidence type="ECO:0000256" key="1">
    <source>
        <dbReference type="ARBA" id="ARBA00006174"/>
    </source>
</evidence>
<sequence>MANPTPDVLDALLENLLETQYSQLPTATIQRVNQRLLDSVGVGVAGHRADDASGLIEVARAWGSGQEATVLGTGIKLPATSAAFVNAALIRSFDFEPVEAEGPEGKQVAAHISGTTVAVVLALAEATGANGEETLAALALGDDLAARLAIAGGFDVYSGQDNTGTLNALAAAAIASRMLGLSKVQARHAIGIAVNQASGNVAAIFDGANGFKLPMAFAARSGISAAQLAKAGLQAADDPLTGKHGYFQQFGIDAQPELAVVGLGVVFHGDCTIKPFASCRAAQPSLQACAQLVADGTVNYKDIECLTVHLSERTLNGFVGARFEAGDTRTVAALFSVHATAAIALIHGTVRPEHLTASALTDQELAQMLGRIELAGTLPNSQRLTAEITARLRNGEVRHIRVEHPDGNILRTPLEHDQVVEKFSKNLEFSHPELAARKDALLDQFEHLASAPDLRNLIAALDPAENFTPNYQEQLS</sequence>
<dbReference type="InterPro" id="IPR045337">
    <property type="entry name" value="MmgE_PrpD_C"/>
</dbReference>
<comment type="similarity">
    <text evidence="1">Belongs to the PrpD family.</text>
</comment>
<organism evidence="4 5">
    <name type="scientific">Glutamicibacter arilaitensis</name>
    <dbReference type="NCBI Taxonomy" id="256701"/>
    <lineage>
        <taxon>Bacteria</taxon>
        <taxon>Bacillati</taxon>
        <taxon>Actinomycetota</taxon>
        <taxon>Actinomycetes</taxon>
        <taxon>Micrococcales</taxon>
        <taxon>Micrococcaceae</taxon>
        <taxon>Glutamicibacter</taxon>
    </lineage>
</organism>
<accession>A0A4Y8TWC2</accession>
<dbReference type="RefSeq" id="WP_134779148.1">
    <property type="nucleotide sequence ID" value="NZ_SPDS01000001.1"/>
</dbReference>
<proteinExistence type="inferred from homology"/>
<dbReference type="InterPro" id="IPR042188">
    <property type="entry name" value="MmgE/PrpD_sf_2"/>
</dbReference>
<protein>
    <submittedName>
        <fullName evidence="4">MmgE/PrpD family protein</fullName>
    </submittedName>
</protein>
<gene>
    <name evidence="4" type="ORF">EXY26_01815</name>
</gene>
<dbReference type="PANTHER" id="PTHR16943:SF8">
    <property type="entry name" value="2-METHYLCITRATE DEHYDRATASE"/>
    <property type="match status" value="1"/>
</dbReference>
<dbReference type="InterPro" id="IPR045336">
    <property type="entry name" value="MmgE_PrpD_N"/>
</dbReference>